<evidence type="ECO:0000313" key="2">
    <source>
        <dbReference type="Proteomes" id="UP001153050"/>
    </source>
</evidence>
<sequence>MVNARAHPLRPFAPSRINETAEIVPVLRAMFETLLELPAPGQADLARSRCSTGKVIRS</sequence>
<accession>A0ABN8JWX8</accession>
<keyword evidence="2" id="KW-1185">Reference proteome</keyword>
<dbReference type="Proteomes" id="UP001153050">
    <property type="component" value="Unassembled WGS sequence"/>
</dbReference>
<reference evidence="1 2" key="1">
    <citation type="submission" date="2022-03" db="EMBL/GenBank/DDBJ databases">
        <authorList>
            <person name="Brunel B."/>
        </authorList>
    </citation>
    <scope>NUCLEOTIDE SEQUENCE [LARGE SCALE GENOMIC DNA]</scope>
    <source>
        <strain evidence="1">STM5069sample</strain>
    </source>
</reference>
<name>A0ABN8JWX8_9HYPH</name>
<evidence type="ECO:0000313" key="1">
    <source>
        <dbReference type="EMBL" id="CAH2402347.1"/>
    </source>
</evidence>
<dbReference type="EMBL" id="CAKXZT010000126">
    <property type="protein sequence ID" value="CAH2402347.1"/>
    <property type="molecule type" value="Genomic_DNA"/>
</dbReference>
<protein>
    <submittedName>
        <fullName evidence="1">Uncharacterized protein</fullName>
    </submittedName>
</protein>
<gene>
    <name evidence="1" type="ORF">MES5069_310083</name>
</gene>
<organism evidence="1 2">
    <name type="scientific">Mesorhizobium escarrei</name>
    <dbReference type="NCBI Taxonomy" id="666018"/>
    <lineage>
        <taxon>Bacteria</taxon>
        <taxon>Pseudomonadati</taxon>
        <taxon>Pseudomonadota</taxon>
        <taxon>Alphaproteobacteria</taxon>
        <taxon>Hyphomicrobiales</taxon>
        <taxon>Phyllobacteriaceae</taxon>
        <taxon>Mesorhizobium</taxon>
    </lineage>
</organism>
<proteinExistence type="predicted"/>
<comment type="caution">
    <text evidence="1">The sequence shown here is derived from an EMBL/GenBank/DDBJ whole genome shotgun (WGS) entry which is preliminary data.</text>
</comment>